<dbReference type="Gene3D" id="3.30.200.20">
    <property type="entry name" value="Phosphorylase Kinase, domain 1"/>
    <property type="match status" value="1"/>
</dbReference>
<sequence length="145" mass="16252">MPDQFNRLNVRTAEKGPLSGGSNKRAGIQRKFSEDGLESADSGNYSGHSERGSVPDNYVVAVKAESNTQSKQMLHMEVAVLRRLKGRKNFCDLITCAQLVKDFHSRWLQGTFSTSTSSLKTHSPVDITLEIEMIKKPFTSKQFRM</sequence>
<dbReference type="OrthoDB" id="6266330at2759"/>
<dbReference type="STRING" id="6211.A0A068XTI0"/>
<evidence type="ECO:0000313" key="3">
    <source>
        <dbReference type="Proteomes" id="UP000017246"/>
    </source>
</evidence>
<dbReference type="GO" id="GO:0016301">
    <property type="term" value="F:kinase activity"/>
    <property type="evidence" value="ECO:0007669"/>
    <property type="project" value="UniProtKB-KW"/>
</dbReference>
<evidence type="ECO:0000256" key="1">
    <source>
        <dbReference type="SAM" id="MobiDB-lite"/>
    </source>
</evidence>
<keyword evidence="2" id="KW-0808">Transferase</keyword>
<proteinExistence type="predicted"/>
<evidence type="ECO:0000313" key="2">
    <source>
        <dbReference type="EMBL" id="CDS35558.2"/>
    </source>
</evidence>
<gene>
    <name evidence="2" type="ORF">EmuJ_000312900</name>
</gene>
<protein>
    <submittedName>
        <fullName evidence="2">Tau tubulin kinase 1</fullName>
    </submittedName>
</protein>
<keyword evidence="3" id="KW-1185">Reference proteome</keyword>
<keyword evidence="2" id="KW-0418">Kinase</keyword>
<organism evidence="2 3">
    <name type="scientific">Echinococcus multilocularis</name>
    <name type="common">Fox tapeworm</name>
    <dbReference type="NCBI Taxonomy" id="6211"/>
    <lineage>
        <taxon>Eukaryota</taxon>
        <taxon>Metazoa</taxon>
        <taxon>Spiralia</taxon>
        <taxon>Lophotrochozoa</taxon>
        <taxon>Platyhelminthes</taxon>
        <taxon>Cestoda</taxon>
        <taxon>Eucestoda</taxon>
        <taxon>Cyclophyllidea</taxon>
        <taxon>Taeniidae</taxon>
        <taxon>Echinococcus</taxon>
    </lineage>
</organism>
<name>A0A068XTI0_ECHMU</name>
<dbReference type="EMBL" id="LN902763">
    <property type="protein sequence ID" value="CDS35558.2"/>
    <property type="molecule type" value="Genomic_DNA"/>
</dbReference>
<dbReference type="AlphaFoldDB" id="A0A068XTI0"/>
<accession>A0A068XTI0</accession>
<dbReference type="Proteomes" id="UP000017246">
    <property type="component" value="Unassembled WGS sequence"/>
</dbReference>
<reference evidence="2" key="1">
    <citation type="journal article" date="2013" name="Nature">
        <title>The genomes of four tapeworm species reveal adaptations to parasitism.</title>
        <authorList>
            <person name="Tsai I.J."/>
            <person name="Zarowiecki M."/>
            <person name="Holroyd N."/>
            <person name="Garciarrubio A."/>
            <person name="Sanchez-Flores A."/>
            <person name="Brooks K.L."/>
            <person name="Tracey A."/>
            <person name="Bobes R.J."/>
            <person name="Fragoso G."/>
            <person name="Sciutto E."/>
            <person name="Aslett M."/>
            <person name="Beasley H."/>
            <person name="Bennett H.M."/>
            <person name="Cai J."/>
            <person name="Camicia F."/>
            <person name="Clark R."/>
            <person name="Cucher M."/>
            <person name="De Silva N."/>
            <person name="Day T.A."/>
            <person name="Deplazes P."/>
            <person name="Estrada K."/>
            <person name="Fernandez C."/>
            <person name="Holland P.W."/>
            <person name="Hou J."/>
            <person name="Hu S."/>
            <person name="Huckvale T."/>
            <person name="Hung S.S."/>
            <person name="Kamenetzky L."/>
            <person name="Keane J.A."/>
            <person name="Kiss F."/>
            <person name="Koziol U."/>
            <person name="Lambert O."/>
            <person name="Liu K."/>
            <person name="Luo X."/>
            <person name="Luo Y."/>
            <person name="Macchiaroli N."/>
            <person name="Nichol S."/>
            <person name="Paps J."/>
            <person name="Parkinson J."/>
            <person name="Pouchkina-Stantcheva N."/>
            <person name="Riddiford N."/>
            <person name="Rosenzvit M."/>
            <person name="Salinas G."/>
            <person name="Wasmuth J.D."/>
            <person name="Zamanian M."/>
            <person name="Zheng Y."/>
            <person name="Cai X."/>
            <person name="Soberon X."/>
            <person name="Olson P.D."/>
            <person name="Laclette J.P."/>
            <person name="Brehm K."/>
            <person name="Berriman M."/>
            <person name="Garciarrubio A."/>
            <person name="Bobes R.J."/>
            <person name="Fragoso G."/>
            <person name="Sanchez-Flores A."/>
            <person name="Estrada K."/>
            <person name="Cevallos M.A."/>
            <person name="Morett E."/>
            <person name="Gonzalez V."/>
            <person name="Portillo T."/>
            <person name="Ochoa-Leyva A."/>
            <person name="Jose M.V."/>
            <person name="Sciutto E."/>
            <person name="Landa A."/>
            <person name="Jimenez L."/>
            <person name="Valdes V."/>
            <person name="Carrero J.C."/>
            <person name="Larralde C."/>
            <person name="Morales-Montor J."/>
            <person name="Limon-Lason J."/>
            <person name="Soberon X."/>
            <person name="Laclette J.P."/>
        </authorList>
    </citation>
    <scope>NUCLEOTIDE SEQUENCE [LARGE SCALE GENOMIC DNA]</scope>
</reference>
<reference evidence="2" key="2">
    <citation type="submission" date="2015-11" db="EMBL/GenBank/DDBJ databases">
        <authorList>
            <person name="Zhang Y."/>
            <person name="Guo Z."/>
        </authorList>
    </citation>
    <scope>NUCLEOTIDE SEQUENCE</scope>
</reference>
<feature type="region of interest" description="Disordered" evidence="1">
    <location>
        <begin position="1"/>
        <end position="53"/>
    </location>
</feature>